<evidence type="ECO:0000313" key="1">
    <source>
        <dbReference type="EMBL" id="SVD44221.1"/>
    </source>
</evidence>
<protein>
    <submittedName>
        <fullName evidence="1">Uncharacterized protein</fullName>
    </submittedName>
</protein>
<sequence length="178" mass="20797">MTTIVQSLTHRATRKDDDALNILTFPTHERYQTNIAETGHNFYMWQGEGIKPWKTEYSPIPKGHVLLNPEKKDGQIPSYVDMDLVFSQNKFGQFQVSEQISKQLQIPLVSLEHTLPMESWSKNQLIQMRYMRGDANLFISEYSRKKWGWKEDEADVVHHGVDTKLFSPCPNTERQEKV</sequence>
<name>A0A382VEC5_9ZZZZ</name>
<dbReference type="EMBL" id="UINC01150911">
    <property type="protein sequence ID" value="SVD44221.1"/>
    <property type="molecule type" value="Genomic_DNA"/>
</dbReference>
<reference evidence="1" key="1">
    <citation type="submission" date="2018-05" db="EMBL/GenBank/DDBJ databases">
        <authorList>
            <person name="Lanie J.A."/>
            <person name="Ng W.-L."/>
            <person name="Kazmierczak K.M."/>
            <person name="Andrzejewski T.M."/>
            <person name="Davidsen T.M."/>
            <person name="Wayne K.J."/>
            <person name="Tettelin H."/>
            <person name="Glass J.I."/>
            <person name="Rusch D."/>
            <person name="Podicherti R."/>
            <person name="Tsui H.-C.T."/>
            <person name="Winkler M.E."/>
        </authorList>
    </citation>
    <scope>NUCLEOTIDE SEQUENCE</scope>
</reference>
<gene>
    <name evidence="1" type="ORF">METZ01_LOCUS397075</name>
</gene>
<accession>A0A382VEC5</accession>
<feature type="non-terminal residue" evidence="1">
    <location>
        <position position="178"/>
    </location>
</feature>
<organism evidence="1">
    <name type="scientific">marine metagenome</name>
    <dbReference type="NCBI Taxonomy" id="408172"/>
    <lineage>
        <taxon>unclassified sequences</taxon>
        <taxon>metagenomes</taxon>
        <taxon>ecological metagenomes</taxon>
    </lineage>
</organism>
<proteinExistence type="predicted"/>
<dbReference type="AlphaFoldDB" id="A0A382VEC5"/>
<dbReference type="Gene3D" id="3.40.50.2000">
    <property type="entry name" value="Glycogen Phosphorylase B"/>
    <property type="match status" value="1"/>
</dbReference>
<dbReference type="SUPFAM" id="SSF53756">
    <property type="entry name" value="UDP-Glycosyltransferase/glycogen phosphorylase"/>
    <property type="match status" value="1"/>
</dbReference>